<keyword evidence="2" id="KW-1185">Reference proteome</keyword>
<evidence type="ECO:0000313" key="2">
    <source>
        <dbReference type="Proteomes" id="UP000805649"/>
    </source>
</evidence>
<organism evidence="1 2">
    <name type="scientific">Colletotrichum truncatum</name>
    <name type="common">Anthracnose fungus</name>
    <name type="synonym">Colletotrichum capsici</name>
    <dbReference type="NCBI Taxonomy" id="5467"/>
    <lineage>
        <taxon>Eukaryota</taxon>
        <taxon>Fungi</taxon>
        <taxon>Dikarya</taxon>
        <taxon>Ascomycota</taxon>
        <taxon>Pezizomycotina</taxon>
        <taxon>Sordariomycetes</taxon>
        <taxon>Hypocreomycetidae</taxon>
        <taxon>Glomerellales</taxon>
        <taxon>Glomerellaceae</taxon>
        <taxon>Colletotrichum</taxon>
        <taxon>Colletotrichum truncatum species complex</taxon>
    </lineage>
</organism>
<proteinExistence type="predicted"/>
<protein>
    <submittedName>
        <fullName evidence="1">Uncharacterized protein</fullName>
    </submittedName>
</protein>
<dbReference type="Proteomes" id="UP000805649">
    <property type="component" value="Unassembled WGS sequence"/>
</dbReference>
<name>A0ACC3ZE15_COLTU</name>
<evidence type="ECO:0000313" key="1">
    <source>
        <dbReference type="EMBL" id="KAL0942357.1"/>
    </source>
</evidence>
<reference evidence="1 2" key="1">
    <citation type="journal article" date="2020" name="Phytopathology">
        <title>Genome Sequence Resources of Colletotrichum truncatum, C. plurivorum, C. musicola, and C. sojae: Four Species Pathogenic to Soybean (Glycine max).</title>
        <authorList>
            <person name="Rogerio F."/>
            <person name="Boufleur T.R."/>
            <person name="Ciampi-Guillardi M."/>
            <person name="Sukno S.A."/>
            <person name="Thon M.R."/>
            <person name="Massola Junior N.S."/>
            <person name="Baroncelli R."/>
        </authorList>
    </citation>
    <scope>NUCLEOTIDE SEQUENCE [LARGE SCALE GENOMIC DNA]</scope>
    <source>
        <strain evidence="1 2">CMES1059</strain>
    </source>
</reference>
<gene>
    <name evidence="1" type="ORF">CTRU02_200243</name>
</gene>
<accession>A0ACC3ZE15</accession>
<sequence length="294" mass="32764">MGGKVHISRHGSSWGYSGRYGFNYSSNLPSNHPDVANTAGSWGELHTSKQSLFLQYSSHESDNRFMYHYYTYSGQYPGTKRTLPGYQSRPSIDLAQTRRLLPFHLGVFVMTAAIIRVILIFHPTGQFGPGAMWSIREDFVAIFVGQAPMIVPMFKKRFWQQPRSRFTPKSSQGSEGHELGHGMSNQNQNKKPKDPYSLTQMGFTHITNITNVTRNTQAEKSVVGKGSQEEITVTEENIGTEGAKSQSEHVGVGLGVNGHVEYDERSHSLDITRAPDLESWRPEVLTTAKGTPGV</sequence>
<dbReference type="EMBL" id="VUJX02000001">
    <property type="protein sequence ID" value="KAL0942357.1"/>
    <property type="molecule type" value="Genomic_DNA"/>
</dbReference>
<comment type="caution">
    <text evidence="1">The sequence shown here is derived from an EMBL/GenBank/DDBJ whole genome shotgun (WGS) entry which is preliminary data.</text>
</comment>